<feature type="region of interest" description="Disordered" evidence="1">
    <location>
        <begin position="1"/>
        <end position="48"/>
    </location>
</feature>
<comment type="caution">
    <text evidence="2">The sequence shown here is derived from an EMBL/GenBank/DDBJ whole genome shotgun (WGS) entry which is preliminary data.</text>
</comment>
<evidence type="ECO:0000256" key="1">
    <source>
        <dbReference type="SAM" id="MobiDB-lite"/>
    </source>
</evidence>
<feature type="compositionally biased region" description="Basic and acidic residues" evidence="1">
    <location>
        <begin position="99"/>
        <end position="111"/>
    </location>
</feature>
<evidence type="ECO:0000313" key="3">
    <source>
        <dbReference type="Proteomes" id="UP000612585"/>
    </source>
</evidence>
<dbReference type="EMBL" id="BOPG01000125">
    <property type="protein sequence ID" value="GIJ64659.1"/>
    <property type="molecule type" value="Genomic_DNA"/>
</dbReference>
<name>A0A8J4E7T7_9ACTN</name>
<accession>A0A8J4E7T7</accession>
<proteinExistence type="predicted"/>
<sequence length="117" mass="12971">MADQFRRREIADDAEKLASPRPVPIRVLDDADPGTRRQGHRRPLIGQRSSHNVLDRRAVASALTLIPRSPDRHVIIVVNGRAPRQAEPRTTGAGATIRSCREEGGRADLSRPKGRRS</sequence>
<keyword evidence="3" id="KW-1185">Reference proteome</keyword>
<feature type="compositionally biased region" description="Basic and acidic residues" evidence="1">
    <location>
        <begin position="1"/>
        <end position="18"/>
    </location>
</feature>
<organism evidence="2 3">
    <name type="scientific">Virgisporangium aurantiacum</name>
    <dbReference type="NCBI Taxonomy" id="175570"/>
    <lineage>
        <taxon>Bacteria</taxon>
        <taxon>Bacillati</taxon>
        <taxon>Actinomycetota</taxon>
        <taxon>Actinomycetes</taxon>
        <taxon>Micromonosporales</taxon>
        <taxon>Micromonosporaceae</taxon>
        <taxon>Virgisporangium</taxon>
    </lineage>
</organism>
<dbReference type="AlphaFoldDB" id="A0A8J4E7T7"/>
<feature type="region of interest" description="Disordered" evidence="1">
    <location>
        <begin position="82"/>
        <end position="117"/>
    </location>
</feature>
<evidence type="ECO:0000313" key="2">
    <source>
        <dbReference type="EMBL" id="GIJ64659.1"/>
    </source>
</evidence>
<reference evidence="2" key="1">
    <citation type="submission" date="2021-01" db="EMBL/GenBank/DDBJ databases">
        <title>Whole genome shotgun sequence of Virgisporangium aurantiacum NBRC 16421.</title>
        <authorList>
            <person name="Komaki H."/>
            <person name="Tamura T."/>
        </authorList>
    </citation>
    <scope>NUCLEOTIDE SEQUENCE</scope>
    <source>
        <strain evidence="2">NBRC 16421</strain>
    </source>
</reference>
<dbReference type="Proteomes" id="UP000612585">
    <property type="component" value="Unassembled WGS sequence"/>
</dbReference>
<protein>
    <submittedName>
        <fullName evidence="2">Uncharacterized protein</fullName>
    </submittedName>
</protein>
<gene>
    <name evidence="2" type="ORF">Vau01_121750</name>
</gene>